<dbReference type="AlphaFoldDB" id="A0A0M3HU36"/>
<dbReference type="WBParaSite" id="ALUE_0000625601-mRNA-1">
    <property type="protein sequence ID" value="ALUE_0000625601-mRNA-1"/>
    <property type="gene ID" value="ALUE_0000625601"/>
</dbReference>
<proteinExistence type="predicted"/>
<organism evidence="2 3">
    <name type="scientific">Ascaris lumbricoides</name>
    <name type="common">Giant roundworm</name>
    <dbReference type="NCBI Taxonomy" id="6252"/>
    <lineage>
        <taxon>Eukaryota</taxon>
        <taxon>Metazoa</taxon>
        <taxon>Ecdysozoa</taxon>
        <taxon>Nematoda</taxon>
        <taxon>Chromadorea</taxon>
        <taxon>Rhabditida</taxon>
        <taxon>Spirurina</taxon>
        <taxon>Ascaridomorpha</taxon>
        <taxon>Ascaridoidea</taxon>
        <taxon>Ascarididae</taxon>
        <taxon>Ascaris</taxon>
    </lineage>
</organism>
<accession>A0A0M3HU36</accession>
<sequence length="106" mass="11986">MFGEETSRDGSQDGFRVEEGLTNSMSRIRPAGQEPSVHQNVVPHPAQRNDLQVRANMHGHIKWSLNAGRTCPTKIEFRVFKSMFMFSDSAGNDDNRPIQHESLSNM</sequence>
<feature type="region of interest" description="Disordered" evidence="1">
    <location>
        <begin position="87"/>
        <end position="106"/>
    </location>
</feature>
<keyword evidence="2" id="KW-1185">Reference proteome</keyword>
<evidence type="ECO:0000313" key="3">
    <source>
        <dbReference type="WBParaSite" id="ALUE_0000625601-mRNA-1"/>
    </source>
</evidence>
<name>A0A0M3HU36_ASCLU</name>
<dbReference type="Proteomes" id="UP000036681">
    <property type="component" value="Unplaced"/>
</dbReference>
<protein>
    <submittedName>
        <fullName evidence="3">Uncharacterized protein</fullName>
    </submittedName>
</protein>
<evidence type="ECO:0000313" key="2">
    <source>
        <dbReference type="Proteomes" id="UP000036681"/>
    </source>
</evidence>
<reference evidence="3" key="1">
    <citation type="submission" date="2017-02" db="UniProtKB">
        <authorList>
            <consortium name="WormBaseParasite"/>
        </authorList>
    </citation>
    <scope>IDENTIFICATION</scope>
</reference>
<evidence type="ECO:0000256" key="1">
    <source>
        <dbReference type="SAM" id="MobiDB-lite"/>
    </source>
</evidence>